<dbReference type="Proteomes" id="UP000198850">
    <property type="component" value="Unassembled WGS sequence"/>
</dbReference>
<organism evidence="1 2">
    <name type="scientific">Pedobacter hartonius</name>
    <dbReference type="NCBI Taxonomy" id="425514"/>
    <lineage>
        <taxon>Bacteria</taxon>
        <taxon>Pseudomonadati</taxon>
        <taxon>Bacteroidota</taxon>
        <taxon>Sphingobacteriia</taxon>
        <taxon>Sphingobacteriales</taxon>
        <taxon>Sphingobacteriaceae</taxon>
        <taxon>Pedobacter</taxon>
    </lineage>
</organism>
<dbReference type="STRING" id="425514.SAMN05443550_11497"/>
<gene>
    <name evidence="1" type="ORF">SAMN05443550_11497</name>
</gene>
<protein>
    <submittedName>
        <fullName evidence="1">Uncharacterized conserved protein, DUF1015 family</fullName>
    </submittedName>
</protein>
<name>A0A1H4HAC7_9SPHI</name>
<dbReference type="InterPro" id="IPR008323">
    <property type="entry name" value="UCP033563"/>
</dbReference>
<keyword evidence="2" id="KW-1185">Reference proteome</keyword>
<proteinExistence type="predicted"/>
<dbReference type="PANTHER" id="PTHR36454:SF1">
    <property type="entry name" value="DUF1015 DOMAIN-CONTAINING PROTEIN"/>
    <property type="match status" value="1"/>
</dbReference>
<evidence type="ECO:0000313" key="2">
    <source>
        <dbReference type="Proteomes" id="UP000198850"/>
    </source>
</evidence>
<dbReference type="OrthoDB" id="9781616at2"/>
<dbReference type="AlphaFoldDB" id="A0A1H4HAC7"/>
<dbReference type="PANTHER" id="PTHR36454">
    <property type="entry name" value="LMO2823 PROTEIN"/>
    <property type="match status" value="1"/>
</dbReference>
<reference evidence="1 2" key="1">
    <citation type="submission" date="2016-10" db="EMBL/GenBank/DDBJ databases">
        <authorList>
            <person name="de Groot N.N."/>
        </authorList>
    </citation>
    <scope>NUCLEOTIDE SEQUENCE [LARGE SCALE GENOMIC DNA]</scope>
    <source>
        <strain evidence="1 2">DSM 19033</strain>
    </source>
</reference>
<sequence>MANIKAFRAIRQRTDDSSVERDLQAWLEPGLNYGGDLKPYLLTFKRLLKDGFYLKEEGPAIYVYENHSSSGIQRGVWALTNVQDSTDGMIVLHEQTLPEHEDKIKAYREYIGLEGEPVLLTYYPQQEINNLMESVVSSQQPERIVQAETAHLLWKVNEASSIAAFQRSFASLKNVYLADGHHRLAAAAHLKSDEQQWISSLYISTDQLRIREFNRLVIPASIINKEELFELIYRYFHVSAIPYNRAYQPDQQHRLGMCFHGEWYQLDLRPDLSALAQETDALILQEYVLQPFFGIADPRTDDRLHNFSPDGGWEKLLQELRHQVSSIAFTLFPMTVEQLTRHAGKQKPLPPKSTWIEPKIPYGLLMYCSLQKEHNGITL</sequence>
<accession>A0A1H4HAC7</accession>
<dbReference type="EMBL" id="FNRA01000014">
    <property type="protein sequence ID" value="SEB18360.1"/>
    <property type="molecule type" value="Genomic_DNA"/>
</dbReference>
<evidence type="ECO:0000313" key="1">
    <source>
        <dbReference type="EMBL" id="SEB18360.1"/>
    </source>
</evidence>
<dbReference type="RefSeq" id="WP_090559717.1">
    <property type="nucleotide sequence ID" value="NZ_FNRA01000014.1"/>
</dbReference>
<dbReference type="Pfam" id="PF06245">
    <property type="entry name" value="DUF1015"/>
    <property type="match status" value="1"/>
</dbReference>